<keyword evidence="5" id="KW-1185">Reference proteome</keyword>
<dbReference type="Proteomes" id="UP000274429">
    <property type="component" value="Unassembled WGS sequence"/>
</dbReference>
<dbReference type="GO" id="GO:0016615">
    <property type="term" value="F:malate dehydrogenase activity"/>
    <property type="evidence" value="ECO:0007669"/>
    <property type="project" value="InterPro"/>
</dbReference>
<dbReference type="EMBL" id="UYWX01021323">
    <property type="protein sequence ID" value="VDM35095.1"/>
    <property type="molecule type" value="Genomic_DNA"/>
</dbReference>
<comment type="similarity">
    <text evidence="1">Belongs to the LDH/MDH superfamily. MDH type 2 family.</text>
</comment>
<evidence type="ECO:0000313" key="4">
    <source>
        <dbReference type="EMBL" id="VDM35095.1"/>
    </source>
</evidence>
<dbReference type="STRING" id="6205.A0A0R3X9A5"/>
<evidence type="ECO:0000256" key="2">
    <source>
        <dbReference type="ARBA" id="ARBA00023002"/>
    </source>
</evidence>
<evidence type="ECO:0000313" key="6">
    <source>
        <dbReference type="WBParaSite" id="TTAC_0001013001-mRNA-1"/>
    </source>
</evidence>
<evidence type="ECO:0000313" key="5">
    <source>
        <dbReference type="Proteomes" id="UP000274429"/>
    </source>
</evidence>
<dbReference type="GO" id="GO:0016616">
    <property type="term" value="F:oxidoreductase activity, acting on the CH-OH group of donors, NAD or NADP as acceptor"/>
    <property type="evidence" value="ECO:0007669"/>
    <property type="project" value="InterPro"/>
</dbReference>
<dbReference type="Gene3D" id="3.90.110.10">
    <property type="entry name" value="Lactate dehydrogenase/glycoside hydrolase, family 4, C-terminal"/>
    <property type="match status" value="1"/>
</dbReference>
<dbReference type="OrthoDB" id="4069699at2759"/>
<dbReference type="Gene3D" id="3.40.50.720">
    <property type="entry name" value="NAD(P)-binding Rossmann-like Domain"/>
    <property type="match status" value="1"/>
</dbReference>
<reference evidence="4 5" key="2">
    <citation type="submission" date="2018-11" db="EMBL/GenBank/DDBJ databases">
        <authorList>
            <consortium name="Pathogen Informatics"/>
        </authorList>
    </citation>
    <scope>NUCLEOTIDE SEQUENCE [LARGE SCALE GENOMIC DNA]</scope>
</reference>
<feature type="domain" description="Lactate/malate dehydrogenase C-terminal" evidence="3">
    <location>
        <begin position="141"/>
        <end position="284"/>
    </location>
</feature>
<dbReference type="AlphaFoldDB" id="A0A0R3X9A5"/>
<proteinExistence type="inferred from homology"/>
<organism evidence="6">
    <name type="scientific">Hydatigena taeniaeformis</name>
    <name type="common">Feline tapeworm</name>
    <name type="synonym">Taenia taeniaeformis</name>
    <dbReference type="NCBI Taxonomy" id="6205"/>
    <lineage>
        <taxon>Eukaryota</taxon>
        <taxon>Metazoa</taxon>
        <taxon>Spiralia</taxon>
        <taxon>Lophotrochozoa</taxon>
        <taxon>Platyhelminthes</taxon>
        <taxon>Cestoda</taxon>
        <taxon>Eucestoda</taxon>
        <taxon>Cyclophyllidea</taxon>
        <taxon>Taeniidae</taxon>
        <taxon>Hydatigera</taxon>
    </lineage>
</organism>
<dbReference type="InterPro" id="IPR022383">
    <property type="entry name" value="Lactate/malate_DH_C"/>
</dbReference>
<dbReference type="SUPFAM" id="SSF51735">
    <property type="entry name" value="NAD(P)-binding Rossmann-fold domains"/>
    <property type="match status" value="1"/>
</dbReference>
<dbReference type="WBParaSite" id="TTAC_0001013001-mRNA-1">
    <property type="protein sequence ID" value="TTAC_0001013001-mRNA-1"/>
    <property type="gene ID" value="TTAC_0001013001"/>
</dbReference>
<dbReference type="InterPro" id="IPR036291">
    <property type="entry name" value="NAD(P)-bd_dom_sf"/>
</dbReference>
<name>A0A0R3X9A5_HYDTA</name>
<accession>A0A0R3X9A5</accession>
<evidence type="ECO:0000259" key="3">
    <source>
        <dbReference type="Pfam" id="PF02866"/>
    </source>
</evidence>
<dbReference type="SUPFAM" id="SSF56327">
    <property type="entry name" value="LDH C-terminal domain-like"/>
    <property type="match status" value="1"/>
</dbReference>
<dbReference type="PANTHER" id="PTHR23382">
    <property type="entry name" value="MALATE DEHYDROGENASE"/>
    <property type="match status" value="1"/>
</dbReference>
<dbReference type="GO" id="GO:0006108">
    <property type="term" value="P:malate metabolic process"/>
    <property type="evidence" value="ECO:0007669"/>
    <property type="project" value="InterPro"/>
</dbReference>
<gene>
    <name evidence="4" type="ORF">TTAC_LOCUS10115</name>
</gene>
<protein>
    <submittedName>
        <fullName evidence="6">Ldh_1_C domain-containing protein</fullName>
    </submittedName>
</protein>
<reference evidence="6" key="1">
    <citation type="submission" date="2017-02" db="UniProtKB">
        <authorList>
            <consortium name="WormBaseParasite"/>
        </authorList>
    </citation>
    <scope>IDENTIFICATION</scope>
</reference>
<evidence type="ECO:0000256" key="1">
    <source>
        <dbReference type="ARBA" id="ARBA00009613"/>
    </source>
</evidence>
<dbReference type="InterPro" id="IPR015955">
    <property type="entry name" value="Lactate_DH/Glyco_Ohase_4_C"/>
</dbReference>
<dbReference type="InterPro" id="IPR010945">
    <property type="entry name" value="Malate_DH_type2"/>
</dbReference>
<sequence length="305" mass="34112">MVDAVKVLITAPTRPEAYDLVLFIGQGKMFGEDQPVVITLYDPFAQDSQLQTLVNGALDSALEPLEGIFATNNPDQAFENVDVAILLDTIEAVTYAHKNERLKQCWQVYRRHGEYLDKYGKQSTKIIVTGDPVNTNAYVLNAVKNVLIWGNAGSSAFVDITHSTVRMENGTFKPATELLNDEHWMKHILQPYVQSRSSECVSAESIAILKAKAVIDHVNDLWFGTDENWTSMVVRSDGEYGAPVSFFSGYPVIVPEPRRNPRIVSGLTFEDWGESQFERAAHEMADYEKRILQLCECGETTTDGL</sequence>
<dbReference type="Pfam" id="PF02866">
    <property type="entry name" value="Ldh_1_C"/>
    <property type="match status" value="1"/>
</dbReference>
<keyword evidence="2" id="KW-0560">Oxidoreductase</keyword>